<comment type="caution">
    <text evidence="2">The sequence shown here is derived from an EMBL/GenBank/DDBJ whole genome shotgun (WGS) entry which is preliminary data.</text>
</comment>
<name>A0A1F6BWE0_9BACT</name>
<sequence>MGGTEEPPGVTGSSGVRNEAGKGEEDEEAGIVGAGGEKEGTGGVLGVYGFGAPPPLVCIELTSEPIVRISTFGVDEEAPAGEKGEADGVKEFGEKDGLGGVGASGVGEETEEEGEVGGVNGEGGVEEPPKLVPKLIGLSFGVSIEIVN</sequence>
<dbReference type="Proteomes" id="UP000176996">
    <property type="component" value="Unassembled WGS sequence"/>
</dbReference>
<protein>
    <submittedName>
        <fullName evidence="2">Uncharacterized protein</fullName>
    </submittedName>
</protein>
<dbReference type="EMBL" id="MFKK01000013">
    <property type="protein sequence ID" value="OGG41275.1"/>
    <property type="molecule type" value="Genomic_DNA"/>
</dbReference>
<gene>
    <name evidence="2" type="ORF">A3A21_03925</name>
</gene>
<feature type="region of interest" description="Disordered" evidence="1">
    <location>
        <begin position="78"/>
        <end position="128"/>
    </location>
</feature>
<feature type="compositionally biased region" description="Basic and acidic residues" evidence="1">
    <location>
        <begin position="80"/>
        <end position="97"/>
    </location>
</feature>
<accession>A0A1F6BWE0</accession>
<reference evidence="2 3" key="1">
    <citation type="journal article" date="2016" name="Nat. Commun.">
        <title>Thousands of microbial genomes shed light on interconnected biogeochemical processes in an aquifer system.</title>
        <authorList>
            <person name="Anantharaman K."/>
            <person name="Brown C.T."/>
            <person name="Hug L.A."/>
            <person name="Sharon I."/>
            <person name="Castelle C.J."/>
            <person name="Probst A.J."/>
            <person name="Thomas B.C."/>
            <person name="Singh A."/>
            <person name="Wilkins M.J."/>
            <person name="Karaoz U."/>
            <person name="Brodie E.L."/>
            <person name="Williams K.H."/>
            <person name="Hubbard S.S."/>
            <person name="Banfield J.F."/>
        </authorList>
    </citation>
    <scope>NUCLEOTIDE SEQUENCE [LARGE SCALE GENOMIC DNA]</scope>
</reference>
<organism evidence="2 3">
    <name type="scientific">Candidatus Jorgensenbacteria bacterium RIFCSPLOWO2_01_FULL_45_25b</name>
    <dbReference type="NCBI Taxonomy" id="1798471"/>
    <lineage>
        <taxon>Bacteria</taxon>
        <taxon>Candidatus Joergenseniibacteriota</taxon>
    </lineage>
</organism>
<feature type="region of interest" description="Disordered" evidence="1">
    <location>
        <begin position="1"/>
        <end position="38"/>
    </location>
</feature>
<proteinExistence type="predicted"/>
<evidence type="ECO:0000313" key="3">
    <source>
        <dbReference type="Proteomes" id="UP000176996"/>
    </source>
</evidence>
<evidence type="ECO:0000256" key="1">
    <source>
        <dbReference type="SAM" id="MobiDB-lite"/>
    </source>
</evidence>
<dbReference type="AlphaFoldDB" id="A0A1F6BWE0"/>
<evidence type="ECO:0000313" key="2">
    <source>
        <dbReference type="EMBL" id="OGG41275.1"/>
    </source>
</evidence>